<dbReference type="AlphaFoldDB" id="A0A7C9PMT7"/>
<dbReference type="RefSeq" id="WP_163472705.1">
    <property type="nucleotide sequence ID" value="NZ_JAAGWZ010000002.1"/>
</dbReference>
<dbReference type="SUPFAM" id="SSF56801">
    <property type="entry name" value="Acetyl-CoA synthetase-like"/>
    <property type="match status" value="1"/>
</dbReference>
<dbReference type="PANTHER" id="PTHR43767:SF1">
    <property type="entry name" value="NONRIBOSOMAL PEPTIDE SYNTHASE PES1 (EUROFUNG)-RELATED"/>
    <property type="match status" value="1"/>
</dbReference>
<gene>
    <name evidence="3" type="ORF">G3T37_06535</name>
</gene>
<dbReference type="Gene3D" id="3.40.50.12780">
    <property type="entry name" value="N-terminal domain of ligase-like"/>
    <property type="match status" value="1"/>
</dbReference>
<dbReference type="InterPro" id="IPR025110">
    <property type="entry name" value="AMP-bd_C"/>
</dbReference>
<name>A0A7C9PMT7_9MICO</name>
<dbReference type="InterPro" id="IPR000873">
    <property type="entry name" value="AMP-dep_synth/lig_dom"/>
</dbReference>
<evidence type="ECO:0000259" key="2">
    <source>
        <dbReference type="Pfam" id="PF13193"/>
    </source>
</evidence>
<dbReference type="Pfam" id="PF00501">
    <property type="entry name" value="AMP-binding"/>
    <property type="match status" value="1"/>
</dbReference>
<keyword evidence="4" id="KW-1185">Reference proteome</keyword>
<accession>A0A7C9PMT7</accession>
<evidence type="ECO:0000313" key="4">
    <source>
        <dbReference type="Proteomes" id="UP000479756"/>
    </source>
</evidence>
<feature type="domain" description="AMP-binding enzyme C-terminal" evidence="2">
    <location>
        <begin position="296"/>
        <end position="366"/>
    </location>
</feature>
<evidence type="ECO:0000259" key="1">
    <source>
        <dbReference type="Pfam" id="PF00501"/>
    </source>
</evidence>
<reference evidence="3 4" key="1">
    <citation type="journal article" date="2014" name="Int. J. Syst. Evol. Microbiol.">
        <title>Description of Galbitalea soli gen. nov., sp. nov., and Frondihabitans sucicola sp. nov.</title>
        <authorList>
            <person name="Kim S.J."/>
            <person name="Lim J.M."/>
            <person name="Ahn J.H."/>
            <person name="Weon H.Y."/>
            <person name="Hamada M."/>
            <person name="Suzuki K."/>
            <person name="Ahn T.Y."/>
            <person name="Kwon S.W."/>
        </authorList>
    </citation>
    <scope>NUCLEOTIDE SEQUENCE [LARGE SCALE GENOMIC DNA]</scope>
    <source>
        <strain evidence="3 4">NBRC 108727</strain>
    </source>
</reference>
<dbReference type="InterPro" id="IPR042099">
    <property type="entry name" value="ANL_N_sf"/>
</dbReference>
<protein>
    <submittedName>
        <fullName evidence="3">AMP-binding protein</fullName>
    </submittedName>
</protein>
<dbReference type="InterPro" id="IPR050237">
    <property type="entry name" value="ATP-dep_AMP-bd_enzyme"/>
</dbReference>
<feature type="domain" description="AMP-dependent synthetase/ligase" evidence="1">
    <location>
        <begin position="42"/>
        <end position="211"/>
    </location>
</feature>
<dbReference type="Pfam" id="PF13193">
    <property type="entry name" value="AMP-binding_C"/>
    <property type="match status" value="1"/>
</dbReference>
<evidence type="ECO:0000313" key="3">
    <source>
        <dbReference type="EMBL" id="NEM91011.1"/>
    </source>
</evidence>
<comment type="caution">
    <text evidence="3">The sequence shown here is derived from an EMBL/GenBank/DDBJ whole genome shotgun (WGS) entry which is preliminary data.</text>
</comment>
<dbReference type="InterPro" id="IPR045851">
    <property type="entry name" value="AMP-bd_C_sf"/>
</dbReference>
<dbReference type="PANTHER" id="PTHR43767">
    <property type="entry name" value="LONG-CHAIN-FATTY-ACID--COA LIGASE"/>
    <property type="match status" value="1"/>
</dbReference>
<dbReference type="GO" id="GO:0016878">
    <property type="term" value="F:acid-thiol ligase activity"/>
    <property type="evidence" value="ECO:0007669"/>
    <property type="project" value="UniProtKB-ARBA"/>
</dbReference>
<sequence>MTRPLRVVPAAPATVLDALREALDGSGPALLVESPRPAGAPSPAPLPTAVPRRVALVVETSGSTATPKRVALSANALLASAAASAQASGGEGQWLLALPVHYIAGLNVLVRSIAARTDPVVMAPGHFDVEAFATAAERLDADHRFTSLVPAQLGALLESDRGVAAARRFTRILVGGQSTPLPLRERAAELGVAITRTYGSSETAGGCVYDGVPIGATTARVVEGELQLSGAVLAEGYLGDEERTAERFVRQAGVVWYRTGDTGSVTATPEGQLVAVSGRLDDVIISGGLKVSLADVERVIRALPGQTDAVVVRAADARWGEVPVVVTTVPVALAELRERIAAVLGSAASPARVIVVDALPMLPSGKPDRRTAERLAQ</sequence>
<dbReference type="Gene3D" id="3.30.300.30">
    <property type="match status" value="1"/>
</dbReference>
<organism evidence="3 4">
    <name type="scientific">Galbitalea soli</name>
    <dbReference type="NCBI Taxonomy" id="1268042"/>
    <lineage>
        <taxon>Bacteria</taxon>
        <taxon>Bacillati</taxon>
        <taxon>Actinomycetota</taxon>
        <taxon>Actinomycetes</taxon>
        <taxon>Micrococcales</taxon>
        <taxon>Microbacteriaceae</taxon>
        <taxon>Galbitalea</taxon>
    </lineage>
</organism>
<dbReference type="EMBL" id="JAAGWZ010000002">
    <property type="protein sequence ID" value="NEM91011.1"/>
    <property type="molecule type" value="Genomic_DNA"/>
</dbReference>
<dbReference type="Proteomes" id="UP000479756">
    <property type="component" value="Unassembled WGS sequence"/>
</dbReference>
<proteinExistence type="predicted"/>